<sequence length="905" mass="99097">MALTLPGMRPWTPLLAKVLPILLAVPSLFGQERTAAMKVLRLQRREPDYRFRFHSEYRVPGQKPLALALRGGSGKGLAHLGVLQGLDQENLSVQAITGTSAGSLVGSLYASGFSADGIARIFKSHDFGMALDDRQREAGWSLSEDEVVHASPFGLSFRNGKLDLMPGGVRSRRVRLELMPMLGRASWLANGDFDQLRMPLRVVTSDLTTGQGRVFASGSLVDVVMASTGLPGIFEPVMIEGHQYVDGGPYENLPIQTSRRAFPGMLQVGVAIGRPWSPALKGNLATLLDASLDLAMAQTERRSEAEADLVLRPDMGTADEFDFYHQVDKLMVAGRLAFDLNREELEGLIYGPGAKAIAATGVDLEAGGVAGAQAWLAAFEVPEGTTLQHLYRLLRRAHRDLPIDRAEVHLPPSPEGRARLELHRAPTIARLDLDLPVDWPEAARGQLLLALSQQFGLAAGEPFHEGAWSRALEGLLVEAILKDAPILDLQGSGFLPDGILRLRVREPRISAVLSRDPAFQAPLARFLAPLQHTPVRTAALEESLQRAATRLGLTRLKPELRQQDGALILATDPERAPTLELSPHLAYESSWGPHFALDLSAANFLGFGSPLQLHGAVNDLQSRLQAQLLGVFSAWPSLMVGLVGSLQKQWLESDPPTPLTRATKGDLALRTQVRFGLEDRGLLQVDLGRHQGRMLLAGFELPKDRADFARIAAEWDSLDSHTLPTRGTVLRVSWTQASKADPGPDYHSGYLRLRRLWSREDRHSLPVGLDLDLEAAVQRDAPLERWFIFGGADSMIGTHSASSLAPNFGTLRLGLPFTLATLFGVAIQGVPRIDHGWIARDYRHLDQGLRLQGYGMVLRGVLKNLYLELAGGRTHSRDVATGATRDYRHVSFLVGTRPFDLWKGR</sequence>
<dbReference type="InterPro" id="IPR016035">
    <property type="entry name" value="Acyl_Trfase/lysoPLipase"/>
</dbReference>
<dbReference type="EMBL" id="JADKIO010000004">
    <property type="protein sequence ID" value="MBK9795112.1"/>
    <property type="molecule type" value="Genomic_DNA"/>
</dbReference>
<dbReference type="Gene3D" id="2.40.160.50">
    <property type="entry name" value="membrane protein fhac: a member of the omp85/tpsb transporter family"/>
    <property type="match status" value="1"/>
</dbReference>
<dbReference type="Pfam" id="PF01734">
    <property type="entry name" value="Patatin"/>
    <property type="match status" value="1"/>
</dbReference>
<dbReference type="SUPFAM" id="SSF52151">
    <property type="entry name" value="FabD/lysophospholipase-like"/>
    <property type="match status" value="1"/>
</dbReference>
<evidence type="ECO:0000313" key="6">
    <source>
        <dbReference type="EMBL" id="MBK9795112.1"/>
    </source>
</evidence>
<reference evidence="6" key="1">
    <citation type="submission" date="2020-10" db="EMBL/GenBank/DDBJ databases">
        <title>Connecting structure to function with the recovery of over 1000 high-quality activated sludge metagenome-assembled genomes encoding full-length rRNA genes using long-read sequencing.</title>
        <authorList>
            <person name="Singleton C.M."/>
            <person name="Petriglieri F."/>
            <person name="Kristensen J.M."/>
            <person name="Kirkegaard R.H."/>
            <person name="Michaelsen T.Y."/>
            <person name="Andersen M.H."/>
            <person name="Karst S.M."/>
            <person name="Dueholm M.S."/>
            <person name="Nielsen P.H."/>
            <person name="Albertsen M."/>
        </authorList>
    </citation>
    <scope>NUCLEOTIDE SEQUENCE</scope>
    <source>
        <strain evidence="6">Skiv_18-Q3-R9-52_MAXAC.067</strain>
    </source>
</reference>
<feature type="active site" description="Proton acceptor" evidence="4">
    <location>
        <position position="246"/>
    </location>
</feature>
<protein>
    <submittedName>
        <fullName evidence="6">Patatin-like phospholipase family protein</fullName>
    </submittedName>
</protein>
<evidence type="ECO:0000256" key="3">
    <source>
        <dbReference type="ARBA" id="ARBA00023098"/>
    </source>
</evidence>
<dbReference type="AlphaFoldDB" id="A0A9D7SCN4"/>
<dbReference type="InterPro" id="IPR002641">
    <property type="entry name" value="PNPLA_dom"/>
</dbReference>
<dbReference type="Proteomes" id="UP000886657">
    <property type="component" value="Unassembled WGS sequence"/>
</dbReference>
<keyword evidence="1 4" id="KW-0378">Hydrolase</keyword>
<evidence type="ECO:0000256" key="4">
    <source>
        <dbReference type="PROSITE-ProRule" id="PRU01161"/>
    </source>
</evidence>
<dbReference type="PANTHER" id="PTHR14226">
    <property type="entry name" value="NEUROPATHY TARGET ESTERASE/SWISS CHEESE D.MELANOGASTER"/>
    <property type="match status" value="1"/>
</dbReference>
<organism evidence="6 7">
    <name type="scientific">Candidatus Geothrix skivensis</name>
    <dbReference type="NCBI Taxonomy" id="2954439"/>
    <lineage>
        <taxon>Bacteria</taxon>
        <taxon>Pseudomonadati</taxon>
        <taxon>Acidobacteriota</taxon>
        <taxon>Holophagae</taxon>
        <taxon>Holophagales</taxon>
        <taxon>Holophagaceae</taxon>
        <taxon>Geothrix</taxon>
    </lineage>
</organism>
<feature type="short sequence motif" description="DGA/G" evidence="4">
    <location>
        <begin position="246"/>
        <end position="248"/>
    </location>
</feature>
<accession>A0A9D7SCN4</accession>
<dbReference type="PANTHER" id="PTHR14226:SF29">
    <property type="entry name" value="NEUROPATHY TARGET ESTERASE SWS"/>
    <property type="match status" value="1"/>
</dbReference>
<proteinExistence type="predicted"/>
<dbReference type="GO" id="GO:0016787">
    <property type="term" value="F:hydrolase activity"/>
    <property type="evidence" value="ECO:0007669"/>
    <property type="project" value="UniProtKB-UniRule"/>
</dbReference>
<gene>
    <name evidence="6" type="ORF">IPP58_01200</name>
</gene>
<name>A0A9D7SCN4_9BACT</name>
<comment type="caution">
    <text evidence="4">Lacks conserved residue(s) required for the propagation of feature annotation.</text>
</comment>
<dbReference type="InterPro" id="IPR050301">
    <property type="entry name" value="NTE"/>
</dbReference>
<dbReference type="PROSITE" id="PS51635">
    <property type="entry name" value="PNPLA"/>
    <property type="match status" value="1"/>
</dbReference>
<evidence type="ECO:0000256" key="1">
    <source>
        <dbReference type="ARBA" id="ARBA00022801"/>
    </source>
</evidence>
<dbReference type="GO" id="GO:0016042">
    <property type="term" value="P:lipid catabolic process"/>
    <property type="evidence" value="ECO:0007669"/>
    <property type="project" value="UniProtKB-UniRule"/>
</dbReference>
<feature type="active site" description="Nucleophile" evidence="4">
    <location>
        <position position="100"/>
    </location>
</feature>
<evidence type="ECO:0000256" key="2">
    <source>
        <dbReference type="ARBA" id="ARBA00022963"/>
    </source>
</evidence>
<keyword evidence="2 4" id="KW-0442">Lipid degradation</keyword>
<evidence type="ECO:0000313" key="7">
    <source>
        <dbReference type="Proteomes" id="UP000886657"/>
    </source>
</evidence>
<feature type="short sequence motif" description="GXSXG" evidence="4">
    <location>
        <begin position="98"/>
        <end position="102"/>
    </location>
</feature>
<dbReference type="Gene3D" id="3.40.1090.10">
    <property type="entry name" value="Cytosolic phospholipase A2 catalytic domain"/>
    <property type="match status" value="2"/>
</dbReference>
<feature type="domain" description="PNPLA" evidence="5">
    <location>
        <begin position="67"/>
        <end position="259"/>
    </location>
</feature>
<comment type="caution">
    <text evidence="6">The sequence shown here is derived from an EMBL/GenBank/DDBJ whole genome shotgun (WGS) entry which is preliminary data.</text>
</comment>
<keyword evidence="3 4" id="KW-0443">Lipid metabolism</keyword>
<evidence type="ECO:0000259" key="5">
    <source>
        <dbReference type="PROSITE" id="PS51635"/>
    </source>
</evidence>